<evidence type="ECO:0000313" key="2">
    <source>
        <dbReference type="EMBL" id="CAJ0606239.1"/>
    </source>
</evidence>
<feature type="compositionally biased region" description="Low complexity" evidence="1">
    <location>
        <begin position="72"/>
        <end position="88"/>
    </location>
</feature>
<evidence type="ECO:0000313" key="3">
    <source>
        <dbReference type="Proteomes" id="UP001176961"/>
    </source>
</evidence>
<dbReference type="Proteomes" id="UP001176961">
    <property type="component" value="Unassembled WGS sequence"/>
</dbReference>
<sequence>MDIVFDQEDEIYDYDIFASDVKHALFTPEQAVDEMMQSWNIIAFDVGLVPKAQLPPLNTIFSLEIQSDVEGTNTNDGDLSDLDGNGSNVNGGPPDMDVDAANPPTNHEESPQRRPLRQAMMNTRTIIRIRKKLIV</sequence>
<keyword evidence="3" id="KW-1185">Reference proteome</keyword>
<name>A0AA36H9R8_CYLNA</name>
<dbReference type="AlphaFoldDB" id="A0AA36H9R8"/>
<comment type="caution">
    <text evidence="2">The sequence shown here is derived from an EMBL/GenBank/DDBJ whole genome shotgun (WGS) entry which is preliminary data.</text>
</comment>
<reference evidence="2" key="1">
    <citation type="submission" date="2023-07" db="EMBL/GenBank/DDBJ databases">
        <authorList>
            <consortium name="CYATHOMIX"/>
        </authorList>
    </citation>
    <scope>NUCLEOTIDE SEQUENCE</scope>
    <source>
        <strain evidence="2">N/A</strain>
    </source>
</reference>
<dbReference type="EMBL" id="CATQJL010000316">
    <property type="protein sequence ID" value="CAJ0606239.1"/>
    <property type="molecule type" value="Genomic_DNA"/>
</dbReference>
<feature type="region of interest" description="Disordered" evidence="1">
    <location>
        <begin position="70"/>
        <end position="118"/>
    </location>
</feature>
<proteinExistence type="predicted"/>
<evidence type="ECO:0000256" key="1">
    <source>
        <dbReference type="SAM" id="MobiDB-lite"/>
    </source>
</evidence>
<organism evidence="2 3">
    <name type="scientific">Cylicocyclus nassatus</name>
    <name type="common">Nematode worm</name>
    <dbReference type="NCBI Taxonomy" id="53992"/>
    <lineage>
        <taxon>Eukaryota</taxon>
        <taxon>Metazoa</taxon>
        <taxon>Ecdysozoa</taxon>
        <taxon>Nematoda</taxon>
        <taxon>Chromadorea</taxon>
        <taxon>Rhabditida</taxon>
        <taxon>Rhabditina</taxon>
        <taxon>Rhabditomorpha</taxon>
        <taxon>Strongyloidea</taxon>
        <taxon>Strongylidae</taxon>
        <taxon>Cylicocyclus</taxon>
    </lineage>
</organism>
<protein>
    <submittedName>
        <fullName evidence="2">Uncharacterized protein</fullName>
    </submittedName>
</protein>
<gene>
    <name evidence="2" type="ORF">CYNAS_LOCUS18222</name>
</gene>
<accession>A0AA36H9R8</accession>